<dbReference type="OrthoDB" id="370932at2759"/>
<evidence type="ECO:0000313" key="4">
    <source>
        <dbReference type="Proteomes" id="UP000002630"/>
    </source>
</evidence>
<feature type="domain" description="At2g23090-like zinc-binding" evidence="2">
    <location>
        <begin position="40"/>
        <end position="76"/>
    </location>
</feature>
<dbReference type="InParanoid" id="D7FU30"/>
<evidence type="ECO:0000259" key="2">
    <source>
        <dbReference type="Pfam" id="PF12907"/>
    </source>
</evidence>
<name>D7FU30_ECTSI</name>
<dbReference type="InterPro" id="IPR039713">
    <property type="entry name" value="At2g23090-like"/>
</dbReference>
<dbReference type="Pfam" id="PF12907">
    <property type="entry name" value="zf-met2"/>
    <property type="match status" value="1"/>
</dbReference>
<evidence type="ECO:0000313" key="3">
    <source>
        <dbReference type="EMBL" id="CBJ31557.1"/>
    </source>
</evidence>
<accession>D7FU30</accession>
<sequence>MGGGNAQKSATARARNEAKKAKAGKGSQLAVNKAAQSIVCQVCRQSFMSVSNDAMLADHVTAKHNKKKTPAECFPGRLS</sequence>
<dbReference type="eggNOG" id="ENOG502SCN8">
    <property type="taxonomic scope" value="Eukaryota"/>
</dbReference>
<dbReference type="SUPFAM" id="SSF118359">
    <property type="entry name" value="Expressed protein At2g23090/F21P24.15"/>
    <property type="match status" value="1"/>
</dbReference>
<dbReference type="InterPro" id="IPR039438">
    <property type="entry name" value="At2g23090-like_Znf"/>
</dbReference>
<proteinExistence type="predicted"/>
<evidence type="ECO:0000256" key="1">
    <source>
        <dbReference type="SAM" id="MobiDB-lite"/>
    </source>
</evidence>
<reference evidence="3 4" key="1">
    <citation type="journal article" date="2010" name="Nature">
        <title>The Ectocarpus genome and the independent evolution of multicellularity in brown algae.</title>
        <authorList>
            <person name="Cock J.M."/>
            <person name="Sterck L."/>
            <person name="Rouze P."/>
            <person name="Scornet D."/>
            <person name="Allen A.E."/>
            <person name="Amoutzias G."/>
            <person name="Anthouard V."/>
            <person name="Artiguenave F."/>
            <person name="Aury J.M."/>
            <person name="Badger J.H."/>
            <person name="Beszteri B."/>
            <person name="Billiau K."/>
            <person name="Bonnet E."/>
            <person name="Bothwell J.H."/>
            <person name="Bowler C."/>
            <person name="Boyen C."/>
            <person name="Brownlee C."/>
            <person name="Carrano C.J."/>
            <person name="Charrier B."/>
            <person name="Cho G.Y."/>
            <person name="Coelho S.M."/>
            <person name="Collen J."/>
            <person name="Corre E."/>
            <person name="Da Silva C."/>
            <person name="Delage L."/>
            <person name="Delaroque N."/>
            <person name="Dittami S.M."/>
            <person name="Doulbeau S."/>
            <person name="Elias M."/>
            <person name="Farnham G."/>
            <person name="Gachon C.M."/>
            <person name="Gschloessl B."/>
            <person name="Heesch S."/>
            <person name="Jabbari K."/>
            <person name="Jubin C."/>
            <person name="Kawai H."/>
            <person name="Kimura K."/>
            <person name="Kloareg B."/>
            <person name="Kupper F.C."/>
            <person name="Lang D."/>
            <person name="Le Bail A."/>
            <person name="Leblanc C."/>
            <person name="Lerouge P."/>
            <person name="Lohr M."/>
            <person name="Lopez P.J."/>
            <person name="Martens C."/>
            <person name="Maumus F."/>
            <person name="Michel G."/>
            <person name="Miranda-Saavedra D."/>
            <person name="Morales J."/>
            <person name="Moreau H."/>
            <person name="Motomura T."/>
            <person name="Nagasato C."/>
            <person name="Napoli C.A."/>
            <person name="Nelson D.R."/>
            <person name="Nyvall-Collen P."/>
            <person name="Peters A.F."/>
            <person name="Pommier C."/>
            <person name="Potin P."/>
            <person name="Poulain J."/>
            <person name="Quesneville H."/>
            <person name="Read B."/>
            <person name="Rensing S.A."/>
            <person name="Ritter A."/>
            <person name="Rousvoal S."/>
            <person name="Samanta M."/>
            <person name="Samson G."/>
            <person name="Schroeder D.C."/>
            <person name="Segurens B."/>
            <person name="Strittmatter M."/>
            <person name="Tonon T."/>
            <person name="Tregear J.W."/>
            <person name="Valentin K."/>
            <person name="von Dassow P."/>
            <person name="Yamagishi T."/>
            <person name="Van de Peer Y."/>
            <person name="Wincker P."/>
        </authorList>
    </citation>
    <scope>NUCLEOTIDE SEQUENCE [LARGE SCALE GENOMIC DNA]</scope>
    <source>
        <strain evidence="4">Ec32 / CCAP1310/4</strain>
    </source>
</reference>
<keyword evidence="4" id="KW-1185">Reference proteome</keyword>
<dbReference type="InterPro" id="IPR026939">
    <property type="entry name" value="ZNF706/At2g23090_sf"/>
</dbReference>
<dbReference type="PANTHER" id="PTHR33788">
    <property type="entry name" value="OS07G0114300 PROTEIN"/>
    <property type="match status" value="1"/>
</dbReference>
<protein>
    <recommendedName>
        <fullName evidence="2">At2g23090-like zinc-binding domain-containing protein</fullName>
    </recommendedName>
</protein>
<dbReference type="Proteomes" id="UP000002630">
    <property type="component" value="Unassembled WGS sequence"/>
</dbReference>
<feature type="region of interest" description="Disordered" evidence="1">
    <location>
        <begin position="1"/>
        <end position="29"/>
    </location>
</feature>
<organism evidence="3 4">
    <name type="scientific">Ectocarpus siliculosus</name>
    <name type="common">Brown alga</name>
    <name type="synonym">Conferva siliculosa</name>
    <dbReference type="NCBI Taxonomy" id="2880"/>
    <lineage>
        <taxon>Eukaryota</taxon>
        <taxon>Sar</taxon>
        <taxon>Stramenopiles</taxon>
        <taxon>Ochrophyta</taxon>
        <taxon>PX clade</taxon>
        <taxon>Phaeophyceae</taxon>
        <taxon>Ectocarpales</taxon>
        <taxon>Ectocarpaceae</taxon>
        <taxon>Ectocarpus</taxon>
    </lineage>
</organism>
<dbReference type="PANTHER" id="PTHR33788:SF1">
    <property type="entry name" value="ZINC-BINDING PROTEIN"/>
    <property type="match status" value="1"/>
</dbReference>
<dbReference type="AlphaFoldDB" id="D7FU30"/>
<gene>
    <name evidence="3" type="ORF">Esi_0263_0040</name>
</gene>
<dbReference type="EMBL" id="FN649760">
    <property type="protein sequence ID" value="CBJ31557.1"/>
    <property type="molecule type" value="Genomic_DNA"/>
</dbReference>
<dbReference type="Gene3D" id="4.10.1050.10">
    <property type="entry name" value="At2g23090-like"/>
    <property type="match status" value="1"/>
</dbReference>